<sequence>MSLTQVVYRKSFHKLFIECLSQQRQPTEEEIDLIAGEIWRSSHGCVTGQPWADVARGSDSHRQMMNAARAALGVHSKQLRASNDEQSLVTAA</sequence>
<accession>A0ABQ1F063</accession>
<dbReference type="EMBL" id="BMDU01000005">
    <property type="protein sequence ID" value="GFZ93904.1"/>
    <property type="molecule type" value="Genomic_DNA"/>
</dbReference>
<dbReference type="Proteomes" id="UP000628109">
    <property type="component" value="Unassembled WGS sequence"/>
</dbReference>
<organism evidence="1 2">
    <name type="scientific">Sphingobium fuliginis (strain ATCC 27551)</name>
    <dbReference type="NCBI Taxonomy" id="336203"/>
    <lineage>
        <taxon>Bacteria</taxon>
        <taxon>Pseudomonadati</taxon>
        <taxon>Pseudomonadota</taxon>
        <taxon>Alphaproteobacteria</taxon>
        <taxon>Sphingomonadales</taxon>
        <taxon>Sphingomonadaceae</taxon>
        <taxon>Sphingobium</taxon>
    </lineage>
</organism>
<protein>
    <submittedName>
        <fullName evidence="1">Uncharacterized protein</fullName>
    </submittedName>
</protein>
<evidence type="ECO:0000313" key="2">
    <source>
        <dbReference type="Proteomes" id="UP000628109"/>
    </source>
</evidence>
<evidence type="ECO:0000313" key="1">
    <source>
        <dbReference type="EMBL" id="GFZ93904.1"/>
    </source>
</evidence>
<dbReference type="RefSeq" id="WP_130030047.1">
    <property type="nucleotide sequence ID" value="NZ_BMDU01000005.1"/>
</dbReference>
<gene>
    <name evidence="1" type="ORF">GCM10019071_25230</name>
</gene>
<keyword evidence="2" id="KW-1185">Reference proteome</keyword>
<comment type="caution">
    <text evidence="1">The sequence shown here is derived from an EMBL/GenBank/DDBJ whole genome shotgun (WGS) entry which is preliminary data.</text>
</comment>
<name>A0ABQ1F063_SPHSA</name>
<reference evidence="2" key="1">
    <citation type="journal article" date="2019" name="Int. J. Syst. Evol. Microbiol.">
        <title>The Global Catalogue of Microorganisms (GCM) 10K type strain sequencing project: providing services to taxonomists for standard genome sequencing and annotation.</title>
        <authorList>
            <consortium name="The Broad Institute Genomics Platform"/>
            <consortium name="The Broad Institute Genome Sequencing Center for Infectious Disease"/>
            <person name="Wu L."/>
            <person name="Ma J."/>
        </authorList>
    </citation>
    <scope>NUCLEOTIDE SEQUENCE [LARGE SCALE GENOMIC DNA]</scope>
    <source>
        <strain evidence="2">CCM 7327</strain>
    </source>
</reference>
<proteinExistence type="predicted"/>